<evidence type="ECO:0000313" key="3">
    <source>
        <dbReference type="EMBL" id="GAK51861.1"/>
    </source>
</evidence>
<dbReference type="EMBL" id="DF820457">
    <property type="protein sequence ID" value="GAK51861.1"/>
    <property type="molecule type" value="Genomic_DNA"/>
</dbReference>
<keyword evidence="2" id="KW-0732">Signal</keyword>
<reference evidence="3" key="1">
    <citation type="journal article" date="2015" name="PeerJ">
        <title>First genomic representation of candidate bacterial phylum KSB3 points to enhanced environmental sensing as a trigger of wastewater bulking.</title>
        <authorList>
            <person name="Sekiguchi Y."/>
            <person name="Ohashi A."/>
            <person name="Parks D.H."/>
            <person name="Yamauchi T."/>
            <person name="Tyson G.W."/>
            <person name="Hugenholtz P."/>
        </authorList>
    </citation>
    <scope>NUCLEOTIDE SEQUENCE [LARGE SCALE GENOMIC DNA]</scope>
</reference>
<organism evidence="3">
    <name type="scientific">Candidatus Moduliflexus flocculans</name>
    <dbReference type="NCBI Taxonomy" id="1499966"/>
    <lineage>
        <taxon>Bacteria</taxon>
        <taxon>Candidatus Moduliflexota</taxon>
        <taxon>Candidatus Moduliflexia</taxon>
        <taxon>Candidatus Moduliflexales</taxon>
        <taxon>Candidatus Moduliflexaceae</taxon>
    </lineage>
</organism>
<feature type="region of interest" description="Disordered" evidence="1">
    <location>
        <begin position="241"/>
        <end position="281"/>
    </location>
</feature>
<gene>
    <name evidence="3" type="ORF">U14_03107</name>
</gene>
<feature type="compositionally biased region" description="Low complexity" evidence="1">
    <location>
        <begin position="241"/>
        <end position="279"/>
    </location>
</feature>
<evidence type="ECO:0008006" key="5">
    <source>
        <dbReference type="Google" id="ProtNLM"/>
    </source>
</evidence>
<dbReference type="Proteomes" id="UP000030700">
    <property type="component" value="Unassembled WGS sequence"/>
</dbReference>
<dbReference type="PROSITE" id="PS51257">
    <property type="entry name" value="PROKAR_LIPOPROTEIN"/>
    <property type="match status" value="1"/>
</dbReference>
<proteinExistence type="predicted"/>
<name>A0A081BN95_9BACT</name>
<dbReference type="SUPFAM" id="SSF56935">
    <property type="entry name" value="Porins"/>
    <property type="match status" value="1"/>
</dbReference>
<keyword evidence="4" id="KW-1185">Reference proteome</keyword>
<feature type="signal peptide" evidence="2">
    <location>
        <begin position="1"/>
        <end position="26"/>
    </location>
</feature>
<protein>
    <recommendedName>
        <fullName evidence="5">Phosphate-selective porin O and P</fullName>
    </recommendedName>
</protein>
<feature type="chain" id="PRO_5001755259" description="Phosphate-selective porin O and P" evidence="2">
    <location>
        <begin position="27"/>
        <end position="418"/>
    </location>
</feature>
<evidence type="ECO:0000313" key="4">
    <source>
        <dbReference type="Proteomes" id="UP000030700"/>
    </source>
</evidence>
<accession>A0A081BN95</accession>
<dbReference type="STRING" id="1499966.U14_03107"/>
<sequence>MKPIRSICLGLIILLGCLMSSQNVTAESEFTAPRLEVHGFVSQGFLKSWENNVFAGTEDGTFQFNEFGVNVMAELIEQLHAGVQIFSRDLGDIGNNDVILDWAYGDYRWRDWLGVRAGKIKIPYGLYNETRDIDMLRTSIFLPSSIYYEGNRERQNTLIGAGVYGDISAAALGTFTYQLQIGDANMSSESGDMKYAQDQNSALATMEIERQYTADLEWETPLEGLRLGGFVMQTDLSIELSDTTSSDETTSDAASSDASTTASDTSTESENPPSSDSSSRFVPDETQRFYIVSAEYGWNNVILSGEYQIAPDSHAPEGYYLGASYRLNDHFEFGGYYSVYYGRASDKDGKHREEQGMADYSAWQKEWVASVRVDLNTSWTIKAEGHLINGTAQMLTQDNPDDMKEDSYLFALKTSYLF</sequence>
<dbReference type="InterPro" id="IPR023614">
    <property type="entry name" value="Porin_dom_sf"/>
</dbReference>
<dbReference type="AlphaFoldDB" id="A0A081BN95"/>
<evidence type="ECO:0000256" key="1">
    <source>
        <dbReference type="SAM" id="MobiDB-lite"/>
    </source>
</evidence>
<dbReference type="Gene3D" id="2.40.160.10">
    <property type="entry name" value="Porin"/>
    <property type="match status" value="1"/>
</dbReference>
<dbReference type="HOGENOM" id="CLU_049016_0_0_0"/>
<evidence type="ECO:0000256" key="2">
    <source>
        <dbReference type="SAM" id="SignalP"/>
    </source>
</evidence>